<evidence type="ECO:0000256" key="7">
    <source>
        <dbReference type="SAM" id="MobiDB-lite"/>
    </source>
</evidence>
<accession>A0AAW0IV41</accession>
<keyword evidence="4 6" id="KW-0496">Mitochondrion</keyword>
<evidence type="ECO:0000313" key="9">
    <source>
        <dbReference type="Proteomes" id="UP001488838"/>
    </source>
</evidence>
<name>A0AAW0IV41_MYOGA</name>
<dbReference type="Proteomes" id="UP001488838">
    <property type="component" value="Unassembled WGS sequence"/>
</dbReference>
<comment type="function">
    <text evidence="6">Plays an essential role in the assembly of succinate dehydrogenase (SDH), an enzyme complex (also referred to as respiratory complex II) that is a component of both the tricarboxylic acid (TCA) cycle and the mitochondrial electron transport chain, and which couples the oxidation of succinate to fumarate with the reduction of ubiquinone (coenzyme Q) to ubiquinol. Promotes maturation of the iron-sulfur protein subunit of the SDH catalytic dimer, protecting it from the deleterious effects of oxidants. May act together with SDHAF1.</text>
</comment>
<dbReference type="InterPro" id="IPR008381">
    <property type="entry name" value="SDHAF3/Sdh7"/>
</dbReference>
<keyword evidence="5 6" id="KW-0143">Chaperone</keyword>
<gene>
    <name evidence="8" type="ORF">U0070_018711</name>
</gene>
<evidence type="ECO:0000256" key="5">
    <source>
        <dbReference type="ARBA" id="ARBA00023186"/>
    </source>
</evidence>
<organism evidence="8 9">
    <name type="scientific">Myodes glareolus</name>
    <name type="common">Bank vole</name>
    <name type="synonym">Clethrionomys glareolus</name>
    <dbReference type="NCBI Taxonomy" id="447135"/>
    <lineage>
        <taxon>Eukaryota</taxon>
        <taxon>Metazoa</taxon>
        <taxon>Chordata</taxon>
        <taxon>Craniata</taxon>
        <taxon>Vertebrata</taxon>
        <taxon>Euteleostomi</taxon>
        <taxon>Mammalia</taxon>
        <taxon>Eutheria</taxon>
        <taxon>Euarchontoglires</taxon>
        <taxon>Glires</taxon>
        <taxon>Rodentia</taxon>
        <taxon>Myomorpha</taxon>
        <taxon>Muroidea</taxon>
        <taxon>Cricetidae</taxon>
        <taxon>Arvicolinae</taxon>
        <taxon>Myodes</taxon>
    </lineage>
</organism>
<evidence type="ECO:0000313" key="8">
    <source>
        <dbReference type="EMBL" id="KAK7818395.1"/>
    </source>
</evidence>
<dbReference type="PANTHER" id="PTHR13137:SF6">
    <property type="entry name" value="SUCCINATE DEHYDROGENASE ASSEMBLY FACTOR 3, MITOCHONDRIAL"/>
    <property type="match status" value="1"/>
</dbReference>
<evidence type="ECO:0000256" key="2">
    <source>
        <dbReference type="ARBA" id="ARBA00006020"/>
    </source>
</evidence>
<comment type="subunit">
    <text evidence="6">Interacts with the iron-sulfur protein subunit within the SDH catalytic dimer.</text>
</comment>
<keyword evidence="9" id="KW-1185">Reference proteome</keyword>
<evidence type="ECO:0000256" key="4">
    <source>
        <dbReference type="ARBA" id="ARBA00023128"/>
    </source>
</evidence>
<dbReference type="EMBL" id="JBBHLL010000088">
    <property type="protein sequence ID" value="KAK7818395.1"/>
    <property type="molecule type" value="Genomic_DNA"/>
</dbReference>
<comment type="similarity">
    <text evidence="2 6">Belongs to the complex I LYR family. SDHAF3 subfamily.</text>
</comment>
<dbReference type="GO" id="GO:0034553">
    <property type="term" value="P:mitochondrial respiratory chain complex II assembly"/>
    <property type="evidence" value="ECO:0007669"/>
    <property type="project" value="UniProtKB-UniRule"/>
</dbReference>
<reference evidence="8 9" key="1">
    <citation type="journal article" date="2023" name="bioRxiv">
        <title>Conserved and derived expression patterns and positive selection on dental genes reveal complex evolutionary context of ever-growing rodent molars.</title>
        <authorList>
            <person name="Calamari Z.T."/>
            <person name="Song A."/>
            <person name="Cohen E."/>
            <person name="Akter M."/>
            <person name="Roy R.D."/>
            <person name="Hallikas O."/>
            <person name="Christensen M.M."/>
            <person name="Li P."/>
            <person name="Marangoni P."/>
            <person name="Jernvall J."/>
            <person name="Klein O.D."/>
        </authorList>
    </citation>
    <scope>NUCLEOTIDE SEQUENCE [LARGE SCALE GENOMIC DNA]</scope>
    <source>
        <strain evidence="8">V071</strain>
    </source>
</reference>
<proteinExistence type="inferred from homology"/>
<dbReference type="GO" id="GO:0005758">
    <property type="term" value="C:mitochondrial intermembrane space"/>
    <property type="evidence" value="ECO:0007669"/>
    <property type="project" value="TreeGrafter"/>
</dbReference>
<feature type="region of interest" description="Disordered" evidence="7">
    <location>
        <begin position="506"/>
        <end position="548"/>
    </location>
</feature>
<dbReference type="AlphaFoldDB" id="A0AAW0IV41"/>
<comment type="subcellular location">
    <subcellularLocation>
        <location evidence="1 6">Mitochondrion matrix</location>
    </subcellularLocation>
</comment>
<feature type="compositionally biased region" description="Basic and acidic residues" evidence="7">
    <location>
        <begin position="519"/>
        <end position="533"/>
    </location>
</feature>
<comment type="caution">
    <text evidence="8">The sequence shown here is derived from an EMBL/GenBank/DDBJ whole genome shotgun (WGS) entry which is preliminary data.</text>
</comment>
<dbReference type="PANTHER" id="PTHR13137">
    <property type="entry name" value="DC11 ACN9 HOMOLOG"/>
    <property type="match status" value="1"/>
</dbReference>
<evidence type="ECO:0000256" key="6">
    <source>
        <dbReference type="RuleBase" id="RU368039"/>
    </source>
</evidence>
<evidence type="ECO:0000256" key="3">
    <source>
        <dbReference type="ARBA" id="ARBA00022946"/>
    </source>
</evidence>
<evidence type="ECO:0000256" key="1">
    <source>
        <dbReference type="ARBA" id="ARBA00004305"/>
    </source>
</evidence>
<protein>
    <recommendedName>
        <fullName evidence="6">Succinate dehydrogenase assembly factor 3</fullName>
        <shortName evidence="6">SDH assembly factor 3</shortName>
        <shortName evidence="6">SDHAF3</shortName>
    </recommendedName>
</protein>
<sequence>MGQQSSIFFRFPKTLLSSGLYCFRHCLVAVSTLSLVSGLILPHPHLQGQFSCGPQVLMGAHLSPTYADTWLISNGDSFPMLSSGADSPTPPPVGSALLCCPGCASQLVLKPGTPRDPDNYAGGTLRRKRPATGTLSFERKDWVETFPLEAYAAVLRQQTKDSRQSSTGIACFGTSLPEEKLNDFRDEQIGQLQELMQEATKPNRQFSITESTEPKLFSILVEIFASFAASFVQADKYDSNCILLHADIQFDQHYLLRMLSFPVCISSFFIKNQVPIAKEINQYKKSTNTFYLKASENLCCRGDGEDVGKPEKPGVQRSHVKPYQLPGKRLQNKSLHLVTTVTHARNQILGIQGLMHSPHPRYPILGSNSSLQHWNETEPDPPGGLMRHLGPGHMRHTLYLNNLVSRKFTGNSASSQQEILQTLVSQPAFLFSVDPFSHTPLYNILISQLQLPCQSPTRILKRNVSFAESQPYRTKRMQVWLEAWTIGGCGRTRLANLSKNALEPEMRDYDSRVTTSAHRKAEREQQENREERGQTVGKQAMEAEAETVRPGEQCRQQVYVRLNNRSLDDKVKSKGSFVTPGDINALGVPAKDGDFHNSILCKHLEASVAAARDQLNLESIFYRGAEICQPKHHVLLPQSYRTATFSIVVFLFLYDCREEDMVSISSTHDSAAFPSPAVTSLCNAVFGAPAQLLEEFLHWRLPIPSFKYSQESLGVLV</sequence>
<dbReference type="GO" id="GO:0006105">
    <property type="term" value="P:succinate metabolic process"/>
    <property type="evidence" value="ECO:0007669"/>
    <property type="project" value="TreeGrafter"/>
</dbReference>
<keyword evidence="3" id="KW-0809">Transit peptide</keyword>
<dbReference type="GO" id="GO:0005759">
    <property type="term" value="C:mitochondrial matrix"/>
    <property type="evidence" value="ECO:0007669"/>
    <property type="project" value="UniProtKB-SubCell"/>
</dbReference>